<protein>
    <recommendedName>
        <fullName evidence="1">GTP-binding protein TrmE N-terminal domain-containing protein</fullName>
    </recommendedName>
</protein>
<dbReference type="GO" id="GO:0002098">
    <property type="term" value="P:tRNA wobble uridine modification"/>
    <property type="evidence" value="ECO:0007669"/>
    <property type="project" value="TreeGrafter"/>
</dbReference>
<dbReference type="SUPFAM" id="SSF103025">
    <property type="entry name" value="Folate-binding domain"/>
    <property type="match status" value="1"/>
</dbReference>
<gene>
    <name evidence="2" type="ORF">METZ01_LOCUS348294</name>
</gene>
<dbReference type="PANTHER" id="PTHR42714:SF2">
    <property type="entry name" value="TRNA MODIFICATION GTPASE GTPBP3, MITOCHONDRIAL"/>
    <property type="match status" value="1"/>
</dbReference>
<dbReference type="Gene3D" id="3.30.1360.120">
    <property type="entry name" value="Probable tRNA modification gtpase trme, domain 1"/>
    <property type="match status" value="1"/>
</dbReference>
<dbReference type="GO" id="GO:0030488">
    <property type="term" value="P:tRNA methylation"/>
    <property type="evidence" value="ECO:0007669"/>
    <property type="project" value="TreeGrafter"/>
</dbReference>
<dbReference type="PANTHER" id="PTHR42714">
    <property type="entry name" value="TRNA MODIFICATION GTPASE GTPBP3"/>
    <property type="match status" value="1"/>
</dbReference>
<dbReference type="GO" id="GO:0005829">
    <property type="term" value="C:cytosol"/>
    <property type="evidence" value="ECO:0007669"/>
    <property type="project" value="TreeGrafter"/>
</dbReference>
<organism evidence="2">
    <name type="scientific">marine metagenome</name>
    <dbReference type="NCBI Taxonomy" id="408172"/>
    <lineage>
        <taxon>unclassified sequences</taxon>
        <taxon>metagenomes</taxon>
        <taxon>ecological metagenomes</taxon>
    </lineage>
</organism>
<sequence>MNKKINKQADTIAACATAAGSSGLALIRVSGPNTATIAKKIIGLVPKPMRAKYSNFLSPDRSIIDSGIALYFKGPKSYTGENTLELTCHGGSAVVDQILQALIEYGARLAGPGEFTKRAFLNDKMDLTQAEAVADLIESSSA</sequence>
<dbReference type="InterPro" id="IPR027266">
    <property type="entry name" value="TrmE/GcvT-like"/>
</dbReference>
<dbReference type="EMBL" id="UINC01120758">
    <property type="protein sequence ID" value="SVC95440.1"/>
    <property type="molecule type" value="Genomic_DNA"/>
</dbReference>
<proteinExistence type="predicted"/>
<feature type="non-terminal residue" evidence="2">
    <location>
        <position position="142"/>
    </location>
</feature>
<dbReference type="Pfam" id="PF10396">
    <property type="entry name" value="TrmE_N"/>
    <property type="match status" value="1"/>
</dbReference>
<reference evidence="2" key="1">
    <citation type="submission" date="2018-05" db="EMBL/GenBank/DDBJ databases">
        <authorList>
            <person name="Lanie J.A."/>
            <person name="Ng W.-L."/>
            <person name="Kazmierczak K.M."/>
            <person name="Andrzejewski T.M."/>
            <person name="Davidsen T.M."/>
            <person name="Wayne K.J."/>
            <person name="Tettelin H."/>
            <person name="Glass J.I."/>
            <person name="Rusch D."/>
            <person name="Podicherti R."/>
            <person name="Tsui H.-C.T."/>
            <person name="Winkler M.E."/>
        </authorList>
    </citation>
    <scope>NUCLEOTIDE SEQUENCE</scope>
</reference>
<dbReference type="AlphaFoldDB" id="A0A382RDK5"/>
<feature type="domain" description="GTP-binding protein TrmE N-terminal" evidence="1">
    <location>
        <begin position="11"/>
        <end position="124"/>
    </location>
</feature>
<dbReference type="InterPro" id="IPR018948">
    <property type="entry name" value="GTP-bd_TrmE_N"/>
</dbReference>
<accession>A0A382RDK5</accession>
<evidence type="ECO:0000259" key="1">
    <source>
        <dbReference type="Pfam" id="PF10396"/>
    </source>
</evidence>
<name>A0A382RDK5_9ZZZZ</name>
<dbReference type="CDD" id="cd14858">
    <property type="entry name" value="TrmE_N"/>
    <property type="match status" value="1"/>
</dbReference>
<evidence type="ECO:0000313" key="2">
    <source>
        <dbReference type="EMBL" id="SVC95440.1"/>
    </source>
</evidence>